<name>A0A3S5B3K3_9PLAT</name>
<dbReference type="Proteomes" id="UP000784294">
    <property type="component" value="Unassembled WGS sequence"/>
</dbReference>
<evidence type="ECO:0000313" key="1">
    <source>
        <dbReference type="EMBL" id="VEL32597.1"/>
    </source>
</evidence>
<reference evidence="1" key="1">
    <citation type="submission" date="2018-11" db="EMBL/GenBank/DDBJ databases">
        <authorList>
            <consortium name="Pathogen Informatics"/>
        </authorList>
    </citation>
    <scope>NUCLEOTIDE SEQUENCE</scope>
</reference>
<dbReference type="EMBL" id="CAAALY010244388">
    <property type="protein sequence ID" value="VEL32597.1"/>
    <property type="molecule type" value="Genomic_DNA"/>
</dbReference>
<evidence type="ECO:0000313" key="2">
    <source>
        <dbReference type="Proteomes" id="UP000784294"/>
    </source>
</evidence>
<organism evidence="1 2">
    <name type="scientific">Protopolystoma xenopodis</name>
    <dbReference type="NCBI Taxonomy" id="117903"/>
    <lineage>
        <taxon>Eukaryota</taxon>
        <taxon>Metazoa</taxon>
        <taxon>Spiralia</taxon>
        <taxon>Lophotrochozoa</taxon>
        <taxon>Platyhelminthes</taxon>
        <taxon>Monogenea</taxon>
        <taxon>Polyopisthocotylea</taxon>
        <taxon>Polystomatidea</taxon>
        <taxon>Polystomatidae</taxon>
        <taxon>Protopolystoma</taxon>
    </lineage>
</organism>
<keyword evidence="2" id="KW-1185">Reference proteome</keyword>
<comment type="caution">
    <text evidence="1">The sequence shown here is derived from an EMBL/GenBank/DDBJ whole genome shotgun (WGS) entry which is preliminary data.</text>
</comment>
<protein>
    <submittedName>
        <fullName evidence="1">Uncharacterized protein</fullName>
    </submittedName>
</protein>
<gene>
    <name evidence="1" type="ORF">PXEA_LOCUS26037</name>
</gene>
<proteinExistence type="predicted"/>
<accession>A0A3S5B3K3</accession>
<sequence length="102" mass="10808">MTESNDCSSSVIGRMLAPPGSGLVSRSTPTLWATLSSSTSVRDNNSNLLHSELTNSHKQGVFQPSMDGSFYSAAPFRPLHIQSNVPERADSAAPLAGLIVYS</sequence>
<dbReference type="AlphaFoldDB" id="A0A3S5B3K3"/>